<dbReference type="OrthoDB" id="9801912at2"/>
<dbReference type="AlphaFoldDB" id="A0A2A9E5D7"/>
<evidence type="ECO:0000256" key="3">
    <source>
        <dbReference type="ARBA" id="ARBA00022448"/>
    </source>
</evidence>
<dbReference type="InterPro" id="IPR039424">
    <property type="entry name" value="SBP_5"/>
</dbReference>
<gene>
    <name evidence="7" type="ORF">ATL42_2173</name>
</gene>
<feature type="domain" description="Solute-binding protein family 5" evidence="6">
    <location>
        <begin position="87"/>
        <end position="456"/>
    </location>
</feature>
<dbReference type="GO" id="GO:0042597">
    <property type="term" value="C:periplasmic space"/>
    <property type="evidence" value="ECO:0007669"/>
    <property type="project" value="UniProtKB-ARBA"/>
</dbReference>
<feature type="signal peptide" evidence="5">
    <location>
        <begin position="1"/>
        <end position="24"/>
    </location>
</feature>
<comment type="subcellular location">
    <subcellularLocation>
        <location evidence="1">Cell envelope</location>
    </subcellularLocation>
</comment>
<evidence type="ECO:0000256" key="1">
    <source>
        <dbReference type="ARBA" id="ARBA00004196"/>
    </source>
</evidence>
<dbReference type="GO" id="GO:0015833">
    <property type="term" value="P:peptide transport"/>
    <property type="evidence" value="ECO:0007669"/>
    <property type="project" value="TreeGrafter"/>
</dbReference>
<name>A0A2A9E5D7_9MICO</name>
<evidence type="ECO:0000259" key="6">
    <source>
        <dbReference type="Pfam" id="PF00496"/>
    </source>
</evidence>
<evidence type="ECO:0000313" key="7">
    <source>
        <dbReference type="EMBL" id="PFG34267.1"/>
    </source>
</evidence>
<dbReference type="Gene3D" id="3.90.76.10">
    <property type="entry name" value="Dipeptide-binding Protein, Domain 1"/>
    <property type="match status" value="1"/>
</dbReference>
<keyword evidence="8" id="KW-1185">Reference proteome</keyword>
<dbReference type="Gene3D" id="3.10.105.10">
    <property type="entry name" value="Dipeptide-binding Protein, Domain 3"/>
    <property type="match status" value="1"/>
</dbReference>
<feature type="chain" id="PRO_5012993046" evidence="5">
    <location>
        <begin position="25"/>
        <end position="538"/>
    </location>
</feature>
<dbReference type="Pfam" id="PF00496">
    <property type="entry name" value="SBP_bac_5"/>
    <property type="match status" value="1"/>
</dbReference>
<dbReference type="EMBL" id="PDJG01000001">
    <property type="protein sequence ID" value="PFG34267.1"/>
    <property type="molecule type" value="Genomic_DNA"/>
</dbReference>
<dbReference type="Proteomes" id="UP000225548">
    <property type="component" value="Unassembled WGS sequence"/>
</dbReference>
<dbReference type="PANTHER" id="PTHR30290:SF10">
    <property type="entry name" value="PERIPLASMIC OLIGOPEPTIDE-BINDING PROTEIN-RELATED"/>
    <property type="match status" value="1"/>
</dbReference>
<sequence length="538" mass="57656">MKIRSSRLALSTAALAVTALTLSACGSGRTDSDSTADGESAGESIIVGTTDSLTTLDPAGSYDNGSFHVQTQVFSFLMSFEPGGATLAPDAAESCDFTSDTVYTCTLKDGLTFANGNALTAESVKFSFDRQLAIADPNGPSSLLANLDSVAAPDEKTVEFTLTSPNDQTFAQVLASPVGPIVDEATFPADALLDDDAIVEAEATSGPYLIKSFAKNSLVEFTPNADYTGVQGDVMNDGVTLKYYTDSNNLKLDIESGAIDIATRSLTATDIESLESTDGVNVVSGPGGEIRYVVFNFDTMPGETPEQKLAVRKAFAFSIDREDLSEQVYKGTYTPLYSYVPEGLPGAATPFEELYGTAPDADAATAVLAEAGVATPVELNLQYNPDHYGPSSDQEYNAIKRQLEETGLFTVNLQSTEWVTYAEERTADAYPAYQLGWFPDFSDADNYLTPFFDKDNFLGNHFEDEEISEMLDSERTDGDVDSRLETIEDIQQILAESHLSTVPLLQGSQVAVARDGVSGVEDTLNASFQFRYSVLSKG</sequence>
<dbReference type="RefSeq" id="WP_098455327.1">
    <property type="nucleotide sequence ID" value="NZ_PDJG01000001.1"/>
</dbReference>
<dbReference type="GO" id="GO:0043190">
    <property type="term" value="C:ATP-binding cassette (ABC) transporter complex"/>
    <property type="evidence" value="ECO:0007669"/>
    <property type="project" value="InterPro"/>
</dbReference>
<dbReference type="Gene3D" id="3.40.190.10">
    <property type="entry name" value="Periplasmic binding protein-like II"/>
    <property type="match status" value="1"/>
</dbReference>
<comment type="caution">
    <text evidence="7">The sequence shown here is derived from an EMBL/GenBank/DDBJ whole genome shotgun (WGS) entry which is preliminary data.</text>
</comment>
<evidence type="ECO:0000256" key="2">
    <source>
        <dbReference type="ARBA" id="ARBA00005695"/>
    </source>
</evidence>
<dbReference type="PROSITE" id="PS51257">
    <property type="entry name" value="PROKAR_LIPOPROTEIN"/>
    <property type="match status" value="1"/>
</dbReference>
<dbReference type="InterPro" id="IPR000914">
    <property type="entry name" value="SBP_5_dom"/>
</dbReference>
<keyword evidence="4 5" id="KW-0732">Signal</keyword>
<comment type="similarity">
    <text evidence="2">Belongs to the bacterial solute-binding protein 5 family.</text>
</comment>
<dbReference type="SUPFAM" id="SSF53850">
    <property type="entry name" value="Periplasmic binding protein-like II"/>
    <property type="match status" value="1"/>
</dbReference>
<dbReference type="PIRSF" id="PIRSF002741">
    <property type="entry name" value="MppA"/>
    <property type="match status" value="1"/>
</dbReference>
<evidence type="ECO:0000313" key="8">
    <source>
        <dbReference type="Proteomes" id="UP000225548"/>
    </source>
</evidence>
<evidence type="ECO:0000256" key="4">
    <source>
        <dbReference type="ARBA" id="ARBA00022729"/>
    </source>
</evidence>
<organism evidence="7 8">
    <name type="scientific">Sanguibacter antarcticus</name>
    <dbReference type="NCBI Taxonomy" id="372484"/>
    <lineage>
        <taxon>Bacteria</taxon>
        <taxon>Bacillati</taxon>
        <taxon>Actinomycetota</taxon>
        <taxon>Actinomycetes</taxon>
        <taxon>Micrococcales</taxon>
        <taxon>Sanguibacteraceae</taxon>
        <taxon>Sanguibacter</taxon>
    </lineage>
</organism>
<dbReference type="PANTHER" id="PTHR30290">
    <property type="entry name" value="PERIPLASMIC BINDING COMPONENT OF ABC TRANSPORTER"/>
    <property type="match status" value="1"/>
</dbReference>
<dbReference type="GO" id="GO:1904680">
    <property type="term" value="F:peptide transmembrane transporter activity"/>
    <property type="evidence" value="ECO:0007669"/>
    <property type="project" value="TreeGrafter"/>
</dbReference>
<accession>A0A2A9E5D7</accession>
<protein>
    <submittedName>
        <fullName evidence="7">Peptide/nickel transport system substrate-binding protein</fullName>
    </submittedName>
</protein>
<dbReference type="GO" id="GO:0030313">
    <property type="term" value="C:cell envelope"/>
    <property type="evidence" value="ECO:0007669"/>
    <property type="project" value="UniProtKB-SubCell"/>
</dbReference>
<reference evidence="7 8" key="1">
    <citation type="submission" date="2017-10" db="EMBL/GenBank/DDBJ databases">
        <title>Sequencing the genomes of 1000 actinobacteria strains.</title>
        <authorList>
            <person name="Klenk H.-P."/>
        </authorList>
    </citation>
    <scope>NUCLEOTIDE SEQUENCE [LARGE SCALE GENOMIC DNA]</scope>
    <source>
        <strain evidence="7 8">DSM 18966</strain>
    </source>
</reference>
<dbReference type="InterPro" id="IPR030678">
    <property type="entry name" value="Peptide/Ni-bd"/>
</dbReference>
<proteinExistence type="inferred from homology"/>
<keyword evidence="3" id="KW-0813">Transport</keyword>
<evidence type="ECO:0000256" key="5">
    <source>
        <dbReference type="SAM" id="SignalP"/>
    </source>
</evidence>